<dbReference type="AlphaFoldDB" id="A0A0S6UD04"/>
<evidence type="ECO:0000256" key="2">
    <source>
        <dbReference type="ARBA" id="ARBA00022475"/>
    </source>
</evidence>
<name>A0A0S6UD04_NEOTH</name>
<evidence type="ECO:0000256" key="6">
    <source>
        <dbReference type="ARBA" id="ARBA00023136"/>
    </source>
</evidence>
<feature type="transmembrane region" description="Helical" evidence="7">
    <location>
        <begin position="178"/>
        <end position="205"/>
    </location>
</feature>
<keyword evidence="5 7" id="KW-1133">Transmembrane helix</keyword>
<dbReference type="PANTHER" id="PTHR33362">
    <property type="entry name" value="SIALIC ACID TRAP TRANSPORTER PERMEASE PROTEIN SIAT-RELATED"/>
    <property type="match status" value="1"/>
</dbReference>
<feature type="transmembrane region" description="Helical" evidence="7">
    <location>
        <begin position="90"/>
        <end position="108"/>
    </location>
</feature>
<evidence type="ECO:0000256" key="1">
    <source>
        <dbReference type="ARBA" id="ARBA00004429"/>
    </source>
</evidence>
<dbReference type="Pfam" id="PF06808">
    <property type="entry name" value="DctM"/>
    <property type="match status" value="1"/>
</dbReference>
<dbReference type="InterPro" id="IPR004681">
    <property type="entry name" value="TRAP_DctM"/>
</dbReference>
<keyword evidence="6 7" id="KW-0472">Membrane</keyword>
<evidence type="ECO:0000259" key="8">
    <source>
        <dbReference type="Pfam" id="PF06808"/>
    </source>
</evidence>
<organism evidence="9">
    <name type="scientific">Moorella thermoacetica Y72</name>
    <dbReference type="NCBI Taxonomy" id="1325331"/>
    <lineage>
        <taxon>Bacteria</taxon>
        <taxon>Bacillati</taxon>
        <taxon>Bacillota</taxon>
        <taxon>Clostridia</taxon>
        <taxon>Neomoorellales</taxon>
        <taxon>Neomoorellaceae</taxon>
        <taxon>Neomoorella</taxon>
    </lineage>
</organism>
<feature type="transmembrane region" description="Helical" evidence="7">
    <location>
        <begin position="60"/>
        <end position="78"/>
    </location>
</feature>
<dbReference type="GO" id="GO:0005886">
    <property type="term" value="C:plasma membrane"/>
    <property type="evidence" value="ECO:0007669"/>
    <property type="project" value="UniProtKB-SubCell"/>
</dbReference>
<reference evidence="9" key="1">
    <citation type="journal article" date="2014" name="Gene">
        <title>Genome-guided analysis of transformation efficiency and carbon dioxide assimilation by Moorella thermoacetica Y72.</title>
        <authorList>
            <person name="Tsukahara K."/>
            <person name="Kita A."/>
            <person name="Nakashimada Y."/>
            <person name="Hoshino T."/>
            <person name="Murakami K."/>
        </authorList>
    </citation>
    <scope>NUCLEOTIDE SEQUENCE [LARGE SCALE GENOMIC DNA]</scope>
    <source>
        <strain evidence="9">Y72</strain>
    </source>
</reference>
<feature type="transmembrane region" description="Helical" evidence="7">
    <location>
        <begin position="326"/>
        <end position="356"/>
    </location>
</feature>
<dbReference type="GO" id="GO:0022857">
    <property type="term" value="F:transmembrane transporter activity"/>
    <property type="evidence" value="ECO:0007669"/>
    <property type="project" value="TreeGrafter"/>
</dbReference>
<accession>A0A0S6UD04</accession>
<feature type="transmembrane region" description="Helical" evidence="7">
    <location>
        <begin position="254"/>
        <end position="272"/>
    </location>
</feature>
<dbReference type="InterPro" id="IPR010656">
    <property type="entry name" value="DctM"/>
</dbReference>
<feature type="transmembrane region" description="Helical" evidence="7">
    <location>
        <begin position="226"/>
        <end position="248"/>
    </location>
</feature>
<evidence type="ECO:0000256" key="7">
    <source>
        <dbReference type="SAM" id="Phobius"/>
    </source>
</evidence>
<dbReference type="Proteomes" id="UP000063718">
    <property type="component" value="Unassembled WGS sequence"/>
</dbReference>
<keyword evidence="3" id="KW-0997">Cell inner membrane</keyword>
<dbReference type="NCBIfam" id="TIGR00786">
    <property type="entry name" value="dctM"/>
    <property type="match status" value="1"/>
</dbReference>
<evidence type="ECO:0000256" key="3">
    <source>
        <dbReference type="ARBA" id="ARBA00022519"/>
    </source>
</evidence>
<comment type="subcellular location">
    <subcellularLocation>
        <location evidence="1">Cell inner membrane</location>
        <topology evidence="1">Multi-pass membrane protein</topology>
    </subcellularLocation>
</comment>
<dbReference type="PIRSF" id="PIRSF006066">
    <property type="entry name" value="HI0050"/>
    <property type="match status" value="1"/>
</dbReference>
<feature type="transmembrane region" description="Helical" evidence="7">
    <location>
        <begin position="284"/>
        <end position="306"/>
    </location>
</feature>
<dbReference type="EMBL" id="DF238840">
    <property type="protein sequence ID" value="GAF24859.1"/>
    <property type="molecule type" value="Genomic_DNA"/>
</dbReference>
<evidence type="ECO:0000256" key="4">
    <source>
        <dbReference type="ARBA" id="ARBA00022692"/>
    </source>
</evidence>
<sequence>MGARAGGRKRRRMSPTVVLLGSFFLLIALGVPIALALGLSSVLAAIQLGIPMSVLVQRMVVGVDSFPLLAIPFFILAGEIMNEGGISRRLIQLANVLVGRVRGGLAIVNILTSMFFGGISGSAVADASSIGSILIPMMKEKGYDDDYAVAVTVTGATQGIIIPPSHNMIIYSLMAGGVSVGALFLAGFVPGALLGLSLMVGAYIIAVRRNYPREDPVSASQAWQAVCNASLGLMTALIVVGGVITGVATATESAGIAVVYAFLVTYFVYRGAPIRTIVPILRRTIKTFALVMFLIATSSSFAWLMAYLKIPAQVSAALLSLSDSRVVILLVINAILLVLGCIMDVAPIIVITTPILLPIARSIGMDPVHYGIMMMVNMAIGLVTPPVGASLFVGCAVGKVPIERVAKTLLPFIASMIVMLLLITFVPQVVMFMPNLLMGPK</sequence>
<keyword evidence="4 7" id="KW-0812">Transmembrane</keyword>
<proteinExistence type="predicted"/>
<keyword evidence="2" id="KW-1003">Cell membrane</keyword>
<feature type="domain" description="TRAP C4-dicarboxylate transport system permease DctM subunit" evidence="8">
    <location>
        <begin position="20"/>
        <end position="428"/>
    </location>
</feature>
<evidence type="ECO:0000313" key="9">
    <source>
        <dbReference type="EMBL" id="GAF24859.1"/>
    </source>
</evidence>
<protein>
    <submittedName>
        <fullName evidence="9">TRAP-type C4-dicarboxylate transport system, large permease component</fullName>
    </submittedName>
</protein>
<feature type="transmembrane region" description="Helical" evidence="7">
    <location>
        <begin position="409"/>
        <end position="433"/>
    </location>
</feature>
<dbReference type="PANTHER" id="PTHR33362:SF2">
    <property type="entry name" value="TRAP TRANSPORTER LARGE PERMEASE PROTEIN"/>
    <property type="match status" value="1"/>
</dbReference>
<gene>
    <name evidence="9" type="ORF">MTY_0187</name>
</gene>
<feature type="transmembrane region" description="Helical" evidence="7">
    <location>
        <begin position="368"/>
        <end position="389"/>
    </location>
</feature>
<evidence type="ECO:0000256" key="5">
    <source>
        <dbReference type="ARBA" id="ARBA00022989"/>
    </source>
</evidence>